<reference evidence="1 2" key="1">
    <citation type="journal article" date="2019" name="Sci. Rep.">
        <title>Orb-weaving spider Araneus ventricosus genome elucidates the spidroin gene catalogue.</title>
        <authorList>
            <person name="Kono N."/>
            <person name="Nakamura H."/>
            <person name="Ohtoshi R."/>
            <person name="Moran D.A.P."/>
            <person name="Shinohara A."/>
            <person name="Yoshida Y."/>
            <person name="Fujiwara M."/>
            <person name="Mori M."/>
            <person name="Tomita M."/>
            <person name="Arakawa K."/>
        </authorList>
    </citation>
    <scope>NUCLEOTIDE SEQUENCE [LARGE SCALE GENOMIC DNA]</scope>
</reference>
<protein>
    <recommendedName>
        <fullName evidence="3">Tc1-like transposase DDE domain-containing protein</fullName>
    </recommendedName>
</protein>
<evidence type="ECO:0008006" key="3">
    <source>
        <dbReference type="Google" id="ProtNLM"/>
    </source>
</evidence>
<dbReference type="GO" id="GO:0003676">
    <property type="term" value="F:nucleic acid binding"/>
    <property type="evidence" value="ECO:0007669"/>
    <property type="project" value="InterPro"/>
</dbReference>
<dbReference type="AlphaFoldDB" id="A0A4Y2A2S9"/>
<keyword evidence="2" id="KW-1185">Reference proteome</keyword>
<comment type="caution">
    <text evidence="1">The sequence shown here is derived from an EMBL/GenBank/DDBJ whole genome shotgun (WGS) entry which is preliminary data.</text>
</comment>
<accession>A0A4Y2A2S9</accession>
<proteinExistence type="predicted"/>
<sequence length="126" mass="14424">MRSQRPQSDHGVAINFSKTFVNPIPSQTGCTRHFAGNDRDCSRKVSCCCTTMPDRIRFARDLKQCFRVNVLEHPLYSPDLAPSDFHLFGPVKKHLACLCISEPMPKFNKQLSACATWTLIYLCRFR</sequence>
<evidence type="ECO:0000313" key="1">
    <source>
        <dbReference type="EMBL" id="GBL73857.1"/>
    </source>
</evidence>
<dbReference type="EMBL" id="BGPR01000004">
    <property type="protein sequence ID" value="GBL73857.1"/>
    <property type="molecule type" value="Genomic_DNA"/>
</dbReference>
<dbReference type="InterPro" id="IPR036397">
    <property type="entry name" value="RNaseH_sf"/>
</dbReference>
<organism evidence="1 2">
    <name type="scientific">Araneus ventricosus</name>
    <name type="common">Orbweaver spider</name>
    <name type="synonym">Epeira ventricosa</name>
    <dbReference type="NCBI Taxonomy" id="182803"/>
    <lineage>
        <taxon>Eukaryota</taxon>
        <taxon>Metazoa</taxon>
        <taxon>Ecdysozoa</taxon>
        <taxon>Arthropoda</taxon>
        <taxon>Chelicerata</taxon>
        <taxon>Arachnida</taxon>
        <taxon>Araneae</taxon>
        <taxon>Araneomorphae</taxon>
        <taxon>Entelegynae</taxon>
        <taxon>Araneoidea</taxon>
        <taxon>Araneidae</taxon>
        <taxon>Araneus</taxon>
    </lineage>
</organism>
<dbReference type="Gene3D" id="3.30.420.10">
    <property type="entry name" value="Ribonuclease H-like superfamily/Ribonuclease H"/>
    <property type="match status" value="1"/>
</dbReference>
<evidence type="ECO:0000313" key="2">
    <source>
        <dbReference type="Proteomes" id="UP000499080"/>
    </source>
</evidence>
<gene>
    <name evidence="1" type="ORF">AVEN_230809_1</name>
</gene>
<name>A0A4Y2A2S9_ARAVE</name>
<dbReference type="OrthoDB" id="10017160at2759"/>
<dbReference type="Proteomes" id="UP000499080">
    <property type="component" value="Unassembled WGS sequence"/>
</dbReference>